<comment type="caution">
    <text evidence="3">The sequence shown here is derived from an EMBL/GenBank/DDBJ whole genome shotgun (WGS) entry which is preliminary data.</text>
</comment>
<evidence type="ECO:0000256" key="2">
    <source>
        <dbReference type="SAM" id="Phobius"/>
    </source>
</evidence>
<sequence precursor="true">MRLFFAFVLIALTAGAGGAERLWVNDITVNEYNMTWNYIETYTGADSVTYRISIDSNNDSFINAWELLNADRELRKWLKDTIEREPDIRIDNETRRIEMMDVGSALSPEAIGEAHAAGPIVNEYSVTYRFKDSILNSSSIWFLGQANTRVTIAMPAGVDIINISGMDNITKNITDRTEITGYFSEISKDRGEITLNLTGNTSIRVPDANSDVNVSNTTSTAPAEPEENSAKPMALSKIRGAVIIGIGSVIILLIYLFKIKRR</sequence>
<dbReference type="PATRIC" id="fig|1392998.3.peg.1106"/>
<accession>A0A062V7J2</accession>
<protein>
    <submittedName>
        <fullName evidence="3">Uncharacterized protein</fullName>
    </submittedName>
</protein>
<feature type="compositionally biased region" description="Polar residues" evidence="1">
    <location>
        <begin position="210"/>
        <end position="221"/>
    </location>
</feature>
<keyword evidence="2" id="KW-0812">Transmembrane</keyword>
<evidence type="ECO:0000256" key="1">
    <source>
        <dbReference type="SAM" id="MobiDB-lite"/>
    </source>
</evidence>
<feature type="transmembrane region" description="Helical" evidence="2">
    <location>
        <begin position="238"/>
        <end position="257"/>
    </location>
</feature>
<dbReference type="AlphaFoldDB" id="A0A062V7J2"/>
<keyword evidence="2" id="KW-1133">Transmembrane helix</keyword>
<proteinExistence type="predicted"/>
<dbReference type="OrthoDB" id="147969at2157"/>
<dbReference type="Proteomes" id="UP000027153">
    <property type="component" value="Unassembled WGS sequence"/>
</dbReference>
<organism evidence="3 4">
    <name type="scientific">Candidatus Methanoperedens nitratireducens</name>
    <dbReference type="NCBI Taxonomy" id="1392998"/>
    <lineage>
        <taxon>Archaea</taxon>
        <taxon>Methanobacteriati</taxon>
        <taxon>Methanobacteriota</taxon>
        <taxon>Stenosarchaea group</taxon>
        <taxon>Methanomicrobia</taxon>
        <taxon>Methanosarcinales</taxon>
        <taxon>ANME-2 cluster</taxon>
        <taxon>Candidatus Methanoperedentaceae</taxon>
        <taxon>Candidatus Methanoperedens</taxon>
    </lineage>
</organism>
<keyword evidence="4" id="KW-1185">Reference proteome</keyword>
<name>A0A062V7J2_9EURY</name>
<evidence type="ECO:0000313" key="3">
    <source>
        <dbReference type="EMBL" id="KCZ72513.1"/>
    </source>
</evidence>
<dbReference type="EMBL" id="JMIY01000002">
    <property type="protein sequence ID" value="KCZ72513.1"/>
    <property type="molecule type" value="Genomic_DNA"/>
</dbReference>
<gene>
    <name evidence="3" type="ORF">ANME2D_00941</name>
</gene>
<feature type="region of interest" description="Disordered" evidence="1">
    <location>
        <begin position="208"/>
        <end position="230"/>
    </location>
</feature>
<evidence type="ECO:0000313" key="4">
    <source>
        <dbReference type="Proteomes" id="UP000027153"/>
    </source>
</evidence>
<reference evidence="3 4" key="1">
    <citation type="journal article" date="2013" name="Nature">
        <title>Anaerobic oxidation of methane coupled to nitrate reduction in a novel archaeal lineage.</title>
        <authorList>
            <person name="Haroon M.F."/>
            <person name="Hu S."/>
            <person name="Shi Y."/>
            <person name="Imelfort M."/>
            <person name="Keller J."/>
            <person name="Hugenholtz P."/>
            <person name="Yuan Z."/>
            <person name="Tyson G.W."/>
        </authorList>
    </citation>
    <scope>NUCLEOTIDE SEQUENCE [LARGE SCALE GENOMIC DNA]</scope>
    <source>
        <strain evidence="3 4">ANME-2d</strain>
    </source>
</reference>
<dbReference type="RefSeq" id="WP_048089418.1">
    <property type="nucleotide sequence ID" value="NZ_JMIY01000002.1"/>
</dbReference>
<keyword evidence="2" id="KW-0472">Membrane</keyword>